<comment type="caution">
    <text evidence="1">The sequence shown here is derived from an EMBL/GenBank/DDBJ whole genome shotgun (WGS) entry which is preliminary data.</text>
</comment>
<dbReference type="EMBL" id="CCXW01000001">
    <property type="protein sequence ID" value="CEG31055.1"/>
    <property type="molecule type" value="Genomic_DNA"/>
</dbReference>
<evidence type="ECO:0000313" key="2">
    <source>
        <dbReference type="Proteomes" id="UP000182110"/>
    </source>
</evidence>
<sequence length="121" mass="14896">MKRMSLKEMMEKLQDERILSLKGKLQRYKKEGTLFFKGTIHDMDWNKPMELYCAWSPGTIKYRNAFPVPSSHYWRLVNHQNPWQLLSSYYHDYYKTKKIPKKWASNLYIFKGEKFIWFFIQ</sequence>
<evidence type="ECO:0000313" key="1">
    <source>
        <dbReference type="EMBL" id="CEG31055.1"/>
    </source>
</evidence>
<dbReference type="AlphaFoldDB" id="A0AAN2PGH7"/>
<proteinExistence type="predicted"/>
<reference evidence="1 2" key="1">
    <citation type="journal article" date="2014" name="Genome Announc.">
        <title>Genome Sequence of Bacillus simplex Strain P558, Isolated from a Human Fecal Sample.</title>
        <authorList>
            <person name="Croce O."/>
            <person name="Hugon P."/>
            <person name="Lagier J.C."/>
            <person name="Bibi F."/>
            <person name="Robert C."/>
            <person name="Azhar E.I."/>
            <person name="Raoult D."/>
            <person name="Fournier P.E."/>
        </authorList>
    </citation>
    <scope>NUCLEOTIDE SEQUENCE [LARGE SCALE GENOMIC DNA]</scope>
    <source>
        <strain evidence="1 2">P558</strain>
    </source>
</reference>
<dbReference type="Proteomes" id="UP000182110">
    <property type="component" value="Unassembled WGS sequence"/>
</dbReference>
<gene>
    <name evidence="1" type="ORF">BN1180_01191</name>
</gene>
<dbReference type="RefSeq" id="WP_072272481.1">
    <property type="nucleotide sequence ID" value="NZ_CCXW01000001.1"/>
</dbReference>
<keyword evidence="2" id="KW-1185">Reference proteome</keyword>
<name>A0AAN2PGH7_9BACI</name>
<protein>
    <submittedName>
        <fullName evidence="1">Uncharacterized protein</fullName>
    </submittedName>
</protein>
<organism evidence="1 2">
    <name type="scientific">Peribacillus simplex</name>
    <dbReference type="NCBI Taxonomy" id="1478"/>
    <lineage>
        <taxon>Bacteria</taxon>
        <taxon>Bacillati</taxon>
        <taxon>Bacillota</taxon>
        <taxon>Bacilli</taxon>
        <taxon>Bacillales</taxon>
        <taxon>Bacillaceae</taxon>
        <taxon>Peribacillus</taxon>
    </lineage>
</organism>
<accession>A0AAN2PGH7</accession>